<keyword evidence="4" id="KW-1185">Reference proteome</keyword>
<evidence type="ECO:0000256" key="1">
    <source>
        <dbReference type="SAM" id="SignalP"/>
    </source>
</evidence>
<dbReference type="EMBL" id="CP042434">
    <property type="protein sequence ID" value="QEC71580.1"/>
    <property type="molecule type" value="Genomic_DNA"/>
</dbReference>
<dbReference type="InterPro" id="IPR013780">
    <property type="entry name" value="Glyco_hydro_b"/>
</dbReference>
<dbReference type="AlphaFoldDB" id="A0A5B8VJE1"/>
<sequence>MKPLFSILAILLITSCSKSNSLPTIKPPEPPVVIDSSIQADPSQYGTPYSAVPDPENAIIYQVNLRAFSQAGNFKGVEARLADIKALGVNVLYLMPIYPVGQLNSVNSPYCVQDYKAVNKEFGSLDELRSLVDAAHKIGMAVILDWVANHTAWDNPWIKNKSWYQVDGSGQIISPVGTGWKDVAALNFNNRDMRLQMISAMKYWIYTANVDGYRCDAADFVPADFWQQALDSLKGIAAHKLLLFAEGTRNDQFTSGFQLKYAMGFYYTLKDRLFKQGASVKLIDSLNQAEYVNATSSSRVVRYTSNHDVDLSDGTPMELFSGEQGAIASFIVAAYMKGVPMVYNGQEVGCSTRLDYFGQTTKIDWDVNGEIKALYTKILTFRGASDALRKGTLTSYSTDDVCAFTKTYQGEEVLVIVNLRNKSMDFSIPAACKGEWKDAFADRSVVLEDKVGLDPFGYLVLKMP</sequence>
<dbReference type="KEGG" id="agi:FSB73_07755"/>
<dbReference type="GO" id="GO:0004556">
    <property type="term" value="F:alpha-amylase activity"/>
    <property type="evidence" value="ECO:0007669"/>
    <property type="project" value="TreeGrafter"/>
</dbReference>
<evidence type="ECO:0000313" key="4">
    <source>
        <dbReference type="Proteomes" id="UP000321291"/>
    </source>
</evidence>
<feature type="chain" id="PRO_5023094051" description="Glycosyl hydrolase family 13 catalytic domain-containing protein" evidence="1">
    <location>
        <begin position="22"/>
        <end position="464"/>
    </location>
</feature>
<dbReference type="Pfam" id="PF00128">
    <property type="entry name" value="Alpha-amylase"/>
    <property type="match status" value="2"/>
</dbReference>
<dbReference type="PANTHER" id="PTHR10357:SF205">
    <property type="entry name" value="O-GLYCOSYL HYDROLASE FAMILY 13"/>
    <property type="match status" value="1"/>
</dbReference>
<proteinExistence type="predicted"/>
<dbReference type="SUPFAM" id="SSF51011">
    <property type="entry name" value="Glycosyl hydrolase domain"/>
    <property type="match status" value="1"/>
</dbReference>
<dbReference type="Gene3D" id="3.20.20.80">
    <property type="entry name" value="Glycosidases"/>
    <property type="match status" value="1"/>
</dbReference>
<dbReference type="Gene3D" id="2.60.40.1180">
    <property type="entry name" value="Golgi alpha-mannosidase II"/>
    <property type="match status" value="1"/>
</dbReference>
<name>A0A5B8VJE1_9BACT</name>
<dbReference type="CDD" id="cd11313">
    <property type="entry name" value="AmyAc_arch_bac_AmyA"/>
    <property type="match status" value="1"/>
</dbReference>
<dbReference type="InterPro" id="IPR006047">
    <property type="entry name" value="GH13_cat_dom"/>
</dbReference>
<dbReference type="PANTHER" id="PTHR10357">
    <property type="entry name" value="ALPHA-AMYLASE FAMILY MEMBER"/>
    <property type="match status" value="1"/>
</dbReference>
<keyword evidence="1" id="KW-0732">Signal</keyword>
<gene>
    <name evidence="3" type="ORF">FSB73_07755</name>
</gene>
<feature type="signal peptide" evidence="1">
    <location>
        <begin position="1"/>
        <end position="21"/>
    </location>
</feature>
<dbReference type="OrthoDB" id="9806009at2"/>
<reference evidence="3 4" key="1">
    <citation type="journal article" date="2017" name="Int. J. Syst. Evol. Microbiol.">
        <title>Arachidicoccus ginsenosidivorans sp. nov., with ginsenoside-converting activity isolated from ginseng cultivating soil.</title>
        <authorList>
            <person name="Siddiqi M.Z."/>
            <person name="Aslam Z."/>
            <person name="Im W.T."/>
        </authorList>
    </citation>
    <scope>NUCLEOTIDE SEQUENCE [LARGE SCALE GENOMIC DNA]</scope>
    <source>
        <strain evidence="3 4">Gsoil 809</strain>
    </source>
</reference>
<feature type="domain" description="Glycosyl hydrolase family 13 catalytic" evidence="2">
    <location>
        <begin position="62"/>
        <end position="382"/>
    </location>
</feature>
<dbReference type="Proteomes" id="UP000321291">
    <property type="component" value="Chromosome"/>
</dbReference>
<evidence type="ECO:0000259" key="2">
    <source>
        <dbReference type="SMART" id="SM00642"/>
    </source>
</evidence>
<evidence type="ECO:0000313" key="3">
    <source>
        <dbReference type="EMBL" id="QEC71580.1"/>
    </source>
</evidence>
<dbReference type="SMART" id="SM00642">
    <property type="entry name" value="Aamy"/>
    <property type="match status" value="1"/>
</dbReference>
<dbReference type="RefSeq" id="WP_146780958.1">
    <property type="nucleotide sequence ID" value="NZ_CP042434.1"/>
</dbReference>
<dbReference type="PROSITE" id="PS51257">
    <property type="entry name" value="PROKAR_LIPOPROTEIN"/>
    <property type="match status" value="1"/>
</dbReference>
<accession>A0A5B8VJE1</accession>
<protein>
    <recommendedName>
        <fullName evidence="2">Glycosyl hydrolase family 13 catalytic domain-containing protein</fullName>
    </recommendedName>
</protein>
<dbReference type="SUPFAM" id="SSF51445">
    <property type="entry name" value="(Trans)glycosidases"/>
    <property type="match status" value="1"/>
</dbReference>
<organism evidence="3 4">
    <name type="scientific">Arachidicoccus ginsenosidivorans</name>
    <dbReference type="NCBI Taxonomy" id="496057"/>
    <lineage>
        <taxon>Bacteria</taxon>
        <taxon>Pseudomonadati</taxon>
        <taxon>Bacteroidota</taxon>
        <taxon>Chitinophagia</taxon>
        <taxon>Chitinophagales</taxon>
        <taxon>Chitinophagaceae</taxon>
        <taxon>Arachidicoccus</taxon>
    </lineage>
</organism>
<dbReference type="InterPro" id="IPR017853">
    <property type="entry name" value="GH"/>
</dbReference>
<dbReference type="GO" id="GO:0009313">
    <property type="term" value="P:oligosaccharide catabolic process"/>
    <property type="evidence" value="ECO:0007669"/>
    <property type="project" value="TreeGrafter"/>
</dbReference>